<evidence type="ECO:0000256" key="6">
    <source>
        <dbReference type="ARBA" id="ARBA00022692"/>
    </source>
</evidence>
<keyword evidence="8 12" id="KW-1133">Transmembrane helix</keyword>
<gene>
    <name evidence="13" type="ORF">CYMTET_55000</name>
</gene>
<dbReference type="GO" id="GO:0006487">
    <property type="term" value="P:protein N-linked glycosylation"/>
    <property type="evidence" value="ECO:0007669"/>
    <property type="project" value="TreeGrafter"/>
</dbReference>
<keyword evidence="14" id="KW-1185">Reference proteome</keyword>
<evidence type="ECO:0000256" key="1">
    <source>
        <dbReference type="ARBA" id="ARBA00004477"/>
    </source>
</evidence>
<dbReference type="EMBL" id="LGRX02035465">
    <property type="protein sequence ID" value="KAK3234757.1"/>
    <property type="molecule type" value="Genomic_DNA"/>
</dbReference>
<evidence type="ECO:0000256" key="12">
    <source>
        <dbReference type="RuleBase" id="RU363075"/>
    </source>
</evidence>
<evidence type="ECO:0000313" key="14">
    <source>
        <dbReference type="Proteomes" id="UP001190700"/>
    </source>
</evidence>
<evidence type="ECO:0000256" key="9">
    <source>
        <dbReference type="ARBA" id="ARBA00023136"/>
    </source>
</evidence>
<dbReference type="Pfam" id="PF03901">
    <property type="entry name" value="Glyco_transf_22"/>
    <property type="match status" value="1"/>
</dbReference>
<evidence type="ECO:0000256" key="7">
    <source>
        <dbReference type="ARBA" id="ARBA00022824"/>
    </source>
</evidence>
<evidence type="ECO:0000313" key="13">
    <source>
        <dbReference type="EMBL" id="KAK3234757.1"/>
    </source>
</evidence>
<feature type="transmembrane region" description="Helical" evidence="12">
    <location>
        <begin position="302"/>
        <end position="318"/>
    </location>
</feature>
<protein>
    <recommendedName>
        <fullName evidence="12">Mannosyltransferase</fullName>
        <ecNumber evidence="12">2.4.1.-</ecNumber>
    </recommendedName>
</protein>
<dbReference type="GO" id="GO:0052917">
    <property type="term" value="F:dol-P-Man:Man(7)GlcNAc(2)-PP-Dol alpha-1,6-mannosyltransferase activity"/>
    <property type="evidence" value="ECO:0007669"/>
    <property type="project" value="UniProtKB-EC"/>
</dbReference>
<dbReference type="InterPro" id="IPR005599">
    <property type="entry name" value="GPI_mannosylTrfase"/>
</dbReference>
<keyword evidence="9 12" id="KW-0472">Membrane</keyword>
<feature type="transmembrane region" description="Helical" evidence="12">
    <location>
        <begin position="271"/>
        <end position="290"/>
    </location>
</feature>
<sequence length="522" mass="57476">MSRASLFFDRWDVAMLCVATLHILMSPYTKVEESFNLQAMHDILYHRFDLSSYDHLEFSGVVPRSFWGAVAVASFSSPWVYLAHLSQLPKITALYVVRIALAAASVASLARFRLALTEVLGSLTSRLFALLYCLQFHPLFYAGRPLPNVFAVTLTTWAMAKFLLLLNRSNNGCDPRPPAPVEVLAPLAVAMIVLRCDVILLIAPVALFLLAARKITLLEGVVIGVTVGALALTATVLLDSMFWRRYLWPEGEVLLFNTVENRSSEYGTSPFHWYFTSALPRSLLVAYPLALAGGILERRVRGLLIVAIAFIVLYSQLPHKELRFIFPAVPLLNACAAAALGRIFQNAAKSAIWRWLGRGCCAALVASLLATGVLATVSSANYPGGHALGRLHSLHLQGAAAAAAGHLPREAIPEVLEVHIDNLPAMTGVSRFGELPFPWKYSKQEGLAQEDLQLHNFTYLLSEAREVPGYTCISAVNGFQRLQIERGAPFIKVATTPQVFVQAVNHLRGLNHYYEQEFGYAC</sequence>
<comment type="caution">
    <text evidence="13">The sequence shown here is derived from an EMBL/GenBank/DDBJ whole genome shotgun (WGS) entry which is preliminary data.</text>
</comment>
<evidence type="ECO:0000256" key="11">
    <source>
        <dbReference type="ARBA" id="ARBA00048899"/>
    </source>
</evidence>
<evidence type="ECO:0000256" key="8">
    <source>
        <dbReference type="ARBA" id="ARBA00022989"/>
    </source>
</evidence>
<comment type="catalytic activity">
    <reaction evidence="11">
        <text>an alpha-D-Man-(1-&gt;2)-alpha-D-Man-(1-&gt;2)-alpha-D-Man-(1-&gt;3)-[alpha-D-Man-(1-&gt;2)-alpha-D-Man-(1-&gt;3)-alpha-D-Man-(1-&gt;6)]-beta-D-Man-(1-&gt;4)-beta-D-GlcNAc-(1-&gt;4)-alpha-D-GlcNAc-diphospho-di-trans,poly-cis-dolichol + a di-trans,poly-cis-dolichyl beta-D-mannosyl phosphate = an alpha-D-Man-(1-&gt;2)-alpha-D-Man-(1-&gt;2)-alpha-D-Man-(1-&gt;3)-[alpha-D-Man-(1-&gt;2)-alpha-D-Man-(1-&gt;3)-[alpha-D-Man-(1-&gt;6)]-alpha-D-Man-(1-&gt;6)]-beta-D-Man-(1-&gt;4)-beta-D-GlcNAc-(1-&gt;4)-alpha-D-GlcNAc-diphospho-di-trans,poly-cis-dolichol + a di-trans,poly-cis-dolichyl phosphate + H(+)</text>
        <dbReference type="Rhea" id="RHEA:29535"/>
        <dbReference type="Rhea" id="RHEA-COMP:19498"/>
        <dbReference type="Rhea" id="RHEA-COMP:19501"/>
        <dbReference type="Rhea" id="RHEA-COMP:19518"/>
        <dbReference type="Rhea" id="RHEA-COMP:19519"/>
        <dbReference type="ChEBI" id="CHEBI:15378"/>
        <dbReference type="ChEBI" id="CHEBI:57683"/>
        <dbReference type="ChEBI" id="CHEBI:58211"/>
        <dbReference type="ChEBI" id="CHEBI:132517"/>
        <dbReference type="ChEBI" id="CHEBI:132519"/>
        <dbReference type="EC" id="2.4.1.260"/>
    </reaction>
    <physiologicalReaction direction="left-to-right" evidence="11">
        <dbReference type="Rhea" id="RHEA:29536"/>
    </physiologicalReaction>
</comment>
<feature type="transmembrane region" description="Helical" evidence="12">
    <location>
        <begin position="187"/>
        <end position="210"/>
    </location>
</feature>
<evidence type="ECO:0000256" key="5">
    <source>
        <dbReference type="ARBA" id="ARBA00022679"/>
    </source>
</evidence>
<comment type="function">
    <text evidence="10">Mannosyltransferase that operates in the biosynthetic pathway of dolichol-linked oligosaccharides, the glycan precursors employed in protein asparagine (N)-glycosylation. The assembly of dolichol-linked oligosaccharides begins on the cytosolic side of the endoplasmic reticulum membrane and finishes in its lumen. The sequential addition of sugars to dolichol pyrophosphate produces dolichol-linked oligosaccharides containing fourteen sugars, including two GlcNAcs, nine mannoses and three glucoses. Once assembled, the oligosaccharide is transferred from the lipid to nascent proteins by oligosaccharyltransferases. In the lumen of the endoplasmic reticulum, adds the eighth mannose residue in an alpha-1,6 linkage onto Man(7)GlcNAc(2)-PP-dolichol to produce Man(8)GlcNAc(2)-PP-dolichol.</text>
</comment>
<dbReference type="EC" id="2.4.1.-" evidence="12"/>
<evidence type="ECO:0000256" key="10">
    <source>
        <dbReference type="ARBA" id="ARBA00044721"/>
    </source>
</evidence>
<dbReference type="Proteomes" id="UP001190700">
    <property type="component" value="Unassembled WGS sequence"/>
</dbReference>
<name>A0AAE0EP07_9CHLO</name>
<dbReference type="PANTHER" id="PTHR22760:SF1">
    <property type="entry name" value="DOL-P-MAN:MAN(7)GLCNAC(2)-PP-DOL ALPHA-1,6-MANNOSYLTRANSFERASE"/>
    <property type="match status" value="1"/>
</dbReference>
<dbReference type="GO" id="GO:0005789">
    <property type="term" value="C:endoplasmic reticulum membrane"/>
    <property type="evidence" value="ECO:0007669"/>
    <property type="project" value="UniProtKB-SubCell"/>
</dbReference>
<keyword evidence="7 12" id="KW-0256">Endoplasmic reticulum</keyword>
<reference evidence="13 14" key="1">
    <citation type="journal article" date="2015" name="Genome Biol. Evol.">
        <title>Comparative Genomics of a Bacterivorous Green Alga Reveals Evolutionary Causalities and Consequences of Phago-Mixotrophic Mode of Nutrition.</title>
        <authorList>
            <person name="Burns J.A."/>
            <person name="Paasch A."/>
            <person name="Narechania A."/>
            <person name="Kim E."/>
        </authorList>
    </citation>
    <scope>NUCLEOTIDE SEQUENCE [LARGE SCALE GENOMIC DNA]</scope>
    <source>
        <strain evidence="13 14">PLY_AMNH</strain>
    </source>
</reference>
<evidence type="ECO:0000256" key="4">
    <source>
        <dbReference type="ARBA" id="ARBA00022676"/>
    </source>
</evidence>
<feature type="transmembrane region" description="Helical" evidence="12">
    <location>
        <begin position="217"/>
        <end position="238"/>
    </location>
</feature>
<comment type="subcellular location">
    <subcellularLocation>
        <location evidence="1 12">Endoplasmic reticulum membrane</location>
        <topology evidence="1 12">Multi-pass membrane protein</topology>
    </subcellularLocation>
</comment>
<keyword evidence="5" id="KW-0808">Transferase</keyword>
<proteinExistence type="inferred from homology"/>
<evidence type="ECO:0000256" key="3">
    <source>
        <dbReference type="ARBA" id="ARBA00007063"/>
    </source>
</evidence>
<keyword evidence="4 12" id="KW-0328">Glycosyltransferase</keyword>
<dbReference type="PANTHER" id="PTHR22760">
    <property type="entry name" value="GLYCOSYLTRANSFERASE"/>
    <property type="match status" value="1"/>
</dbReference>
<accession>A0AAE0EP07</accession>
<dbReference type="AlphaFoldDB" id="A0AAE0EP07"/>
<evidence type="ECO:0000256" key="2">
    <source>
        <dbReference type="ARBA" id="ARBA00004922"/>
    </source>
</evidence>
<feature type="transmembrane region" description="Helical" evidence="12">
    <location>
        <begin position="324"/>
        <end position="344"/>
    </location>
</feature>
<feature type="transmembrane region" description="Helical" evidence="12">
    <location>
        <begin position="356"/>
        <end position="377"/>
    </location>
</feature>
<organism evidence="13 14">
    <name type="scientific">Cymbomonas tetramitiformis</name>
    <dbReference type="NCBI Taxonomy" id="36881"/>
    <lineage>
        <taxon>Eukaryota</taxon>
        <taxon>Viridiplantae</taxon>
        <taxon>Chlorophyta</taxon>
        <taxon>Pyramimonadophyceae</taxon>
        <taxon>Pyramimonadales</taxon>
        <taxon>Pyramimonadaceae</taxon>
        <taxon>Cymbomonas</taxon>
    </lineage>
</organism>
<keyword evidence="6 12" id="KW-0812">Transmembrane</keyword>
<comment type="pathway">
    <text evidence="2">Protein modification; protein glycosylation.</text>
</comment>
<comment type="similarity">
    <text evidence="3 12">Belongs to the glycosyltransferase 22 family.</text>
</comment>